<dbReference type="Proteomes" id="UP000281553">
    <property type="component" value="Unassembled WGS sequence"/>
</dbReference>
<feature type="compositionally biased region" description="Polar residues" evidence="1">
    <location>
        <begin position="1"/>
        <end position="25"/>
    </location>
</feature>
<name>A0A3P7MEE2_DIBLA</name>
<keyword evidence="2" id="KW-0472">Membrane</keyword>
<sequence length="219" mass="24078">MEPYNANVSSSNLQDNPLTNGNVNGPKTPDKEQPTPLTRKTGVSHSGICDPRMLRKIHPENTDTDQKEDEPEEAESDVDEKVFGPLSKEEAEQLQLEANEETTRSEDLRLFLQEMHQHISQPRQQQTSWLSGQQPSQVAGSQVSFGSQFQPGYPQQQPPVRSGPSANTNVSAGGKRSITGEQMDYVLDSAPDGGWGWLVVFGSFCCMILVDGISLCYGL</sequence>
<feature type="compositionally biased region" description="Basic and acidic residues" evidence="1">
    <location>
        <begin position="79"/>
        <end position="91"/>
    </location>
</feature>
<reference evidence="3 4" key="1">
    <citation type="submission" date="2018-11" db="EMBL/GenBank/DDBJ databases">
        <authorList>
            <consortium name="Pathogen Informatics"/>
        </authorList>
    </citation>
    <scope>NUCLEOTIDE SEQUENCE [LARGE SCALE GENOMIC DNA]</scope>
</reference>
<evidence type="ECO:0000313" key="4">
    <source>
        <dbReference type="Proteomes" id="UP000281553"/>
    </source>
</evidence>
<feature type="compositionally biased region" description="Polar residues" evidence="1">
    <location>
        <begin position="118"/>
        <end position="147"/>
    </location>
</feature>
<feature type="transmembrane region" description="Helical" evidence="2">
    <location>
        <begin position="195"/>
        <end position="217"/>
    </location>
</feature>
<dbReference type="EMBL" id="UYRU01077189">
    <property type="protein sequence ID" value="VDN27844.1"/>
    <property type="molecule type" value="Genomic_DNA"/>
</dbReference>
<feature type="compositionally biased region" description="Acidic residues" evidence="1">
    <location>
        <begin position="66"/>
        <end position="78"/>
    </location>
</feature>
<organism evidence="3 4">
    <name type="scientific">Dibothriocephalus latus</name>
    <name type="common">Fish tapeworm</name>
    <name type="synonym">Diphyllobothrium latum</name>
    <dbReference type="NCBI Taxonomy" id="60516"/>
    <lineage>
        <taxon>Eukaryota</taxon>
        <taxon>Metazoa</taxon>
        <taxon>Spiralia</taxon>
        <taxon>Lophotrochozoa</taxon>
        <taxon>Platyhelminthes</taxon>
        <taxon>Cestoda</taxon>
        <taxon>Eucestoda</taxon>
        <taxon>Diphyllobothriidea</taxon>
        <taxon>Diphyllobothriidae</taxon>
        <taxon>Dibothriocephalus</taxon>
    </lineage>
</organism>
<keyword evidence="2" id="KW-1133">Transmembrane helix</keyword>
<dbReference type="OrthoDB" id="6499973at2759"/>
<evidence type="ECO:0000256" key="1">
    <source>
        <dbReference type="SAM" id="MobiDB-lite"/>
    </source>
</evidence>
<feature type="region of interest" description="Disordered" evidence="1">
    <location>
        <begin position="118"/>
        <end position="175"/>
    </location>
</feature>
<keyword evidence="4" id="KW-1185">Reference proteome</keyword>
<feature type="compositionally biased region" description="Polar residues" evidence="1">
    <location>
        <begin position="35"/>
        <end position="44"/>
    </location>
</feature>
<dbReference type="AlphaFoldDB" id="A0A3P7MEE2"/>
<feature type="compositionally biased region" description="Low complexity" evidence="1">
    <location>
        <begin position="148"/>
        <end position="159"/>
    </location>
</feature>
<feature type="non-terminal residue" evidence="3">
    <location>
        <position position="219"/>
    </location>
</feature>
<gene>
    <name evidence="3" type="ORF">DILT_LOCUS15078</name>
</gene>
<evidence type="ECO:0000256" key="2">
    <source>
        <dbReference type="SAM" id="Phobius"/>
    </source>
</evidence>
<protein>
    <submittedName>
        <fullName evidence="3">Uncharacterized protein</fullName>
    </submittedName>
</protein>
<evidence type="ECO:0000313" key="3">
    <source>
        <dbReference type="EMBL" id="VDN27844.1"/>
    </source>
</evidence>
<feature type="region of interest" description="Disordered" evidence="1">
    <location>
        <begin position="1"/>
        <end position="102"/>
    </location>
</feature>
<keyword evidence="2" id="KW-0812">Transmembrane</keyword>
<proteinExistence type="predicted"/>
<accession>A0A3P7MEE2</accession>